<accession>A0A9W4X023</accession>
<evidence type="ECO:0000313" key="1">
    <source>
        <dbReference type="EMBL" id="CAI2198140.1"/>
    </source>
</evidence>
<feature type="non-terminal residue" evidence="1">
    <location>
        <position position="1"/>
    </location>
</feature>
<dbReference type="AlphaFoldDB" id="A0A9W4X023"/>
<feature type="non-terminal residue" evidence="1">
    <location>
        <position position="42"/>
    </location>
</feature>
<keyword evidence="2" id="KW-1185">Reference proteome</keyword>
<protein>
    <submittedName>
        <fullName evidence="1">12769_t:CDS:1</fullName>
    </submittedName>
</protein>
<evidence type="ECO:0000313" key="2">
    <source>
        <dbReference type="Proteomes" id="UP001153678"/>
    </source>
</evidence>
<proteinExistence type="predicted"/>
<name>A0A9W4X023_9GLOM</name>
<organism evidence="1 2">
    <name type="scientific">Funneliformis geosporum</name>
    <dbReference type="NCBI Taxonomy" id="1117311"/>
    <lineage>
        <taxon>Eukaryota</taxon>
        <taxon>Fungi</taxon>
        <taxon>Fungi incertae sedis</taxon>
        <taxon>Mucoromycota</taxon>
        <taxon>Glomeromycotina</taxon>
        <taxon>Glomeromycetes</taxon>
        <taxon>Glomerales</taxon>
        <taxon>Glomeraceae</taxon>
        <taxon>Funneliformis</taxon>
    </lineage>
</organism>
<comment type="caution">
    <text evidence="1">The sequence shown here is derived from an EMBL/GenBank/DDBJ whole genome shotgun (WGS) entry which is preliminary data.</text>
</comment>
<reference evidence="1" key="1">
    <citation type="submission" date="2022-08" db="EMBL/GenBank/DDBJ databases">
        <authorList>
            <person name="Kallberg Y."/>
            <person name="Tangrot J."/>
            <person name="Rosling A."/>
        </authorList>
    </citation>
    <scope>NUCLEOTIDE SEQUENCE</scope>
    <source>
        <strain evidence="1">Wild A</strain>
    </source>
</reference>
<gene>
    <name evidence="1" type="ORF">FWILDA_LOCUS18424</name>
</gene>
<sequence>NCVDVRMESNDKEPPLILFSKDLLSYGRFQHAKEEIWSPSLD</sequence>
<dbReference type="EMBL" id="CAMKVN010017937">
    <property type="protein sequence ID" value="CAI2198140.1"/>
    <property type="molecule type" value="Genomic_DNA"/>
</dbReference>
<dbReference type="Proteomes" id="UP001153678">
    <property type="component" value="Unassembled WGS sequence"/>
</dbReference>